<dbReference type="InterPro" id="IPR001173">
    <property type="entry name" value="Glyco_trans_2-like"/>
</dbReference>
<name>A0A0G0MAB5_9BACT</name>
<reference evidence="2 3" key="1">
    <citation type="journal article" date="2015" name="Nature">
        <title>rRNA introns, odd ribosomes, and small enigmatic genomes across a large radiation of phyla.</title>
        <authorList>
            <person name="Brown C.T."/>
            <person name="Hug L.A."/>
            <person name="Thomas B.C."/>
            <person name="Sharon I."/>
            <person name="Castelle C.J."/>
            <person name="Singh A."/>
            <person name="Wilkins M.J."/>
            <person name="Williams K.H."/>
            <person name="Banfield J.F."/>
        </authorList>
    </citation>
    <scope>NUCLEOTIDE SEQUENCE [LARGE SCALE GENOMIC DNA]</scope>
</reference>
<evidence type="ECO:0000313" key="3">
    <source>
        <dbReference type="Proteomes" id="UP000034022"/>
    </source>
</evidence>
<keyword evidence="2" id="KW-0808">Transferase</keyword>
<gene>
    <name evidence="2" type="ORF">US91_C0003G0014</name>
</gene>
<dbReference type="SUPFAM" id="SSF53448">
    <property type="entry name" value="Nucleotide-diphospho-sugar transferases"/>
    <property type="match status" value="1"/>
</dbReference>
<dbReference type="CDD" id="cd04179">
    <property type="entry name" value="DPM_DPG-synthase_like"/>
    <property type="match status" value="1"/>
</dbReference>
<evidence type="ECO:0000313" key="2">
    <source>
        <dbReference type="EMBL" id="KKQ70684.1"/>
    </source>
</evidence>
<dbReference type="AlphaFoldDB" id="A0A0G0MAB5"/>
<feature type="domain" description="Glycosyltransferase 2-like" evidence="1">
    <location>
        <begin position="6"/>
        <end position="161"/>
    </location>
</feature>
<dbReference type="InterPro" id="IPR050256">
    <property type="entry name" value="Glycosyltransferase_2"/>
</dbReference>
<protein>
    <submittedName>
        <fullName evidence="2">Glycosyl transferase, family 2</fullName>
    </submittedName>
</protein>
<dbReference type="Gene3D" id="3.90.550.10">
    <property type="entry name" value="Spore Coat Polysaccharide Biosynthesis Protein SpsA, Chain A"/>
    <property type="match status" value="1"/>
</dbReference>
<comment type="caution">
    <text evidence="2">The sequence shown here is derived from an EMBL/GenBank/DDBJ whole genome shotgun (WGS) entry which is preliminary data.</text>
</comment>
<evidence type="ECO:0000259" key="1">
    <source>
        <dbReference type="Pfam" id="PF00535"/>
    </source>
</evidence>
<sequence length="227" mass="25170">MKIFCVIPAYNEEKSIVNVINSVKPCVDSIVVVNDGSKDATARLASETGVTVLHHLTNRGQGSALQTGNEYSLAQGADVIVHFDADGQFIAREIEDMVRPIKNNEADIVFGSRFLNNKSKLPWLKRYFFQPVGRFVNKALMGVNLSDFQNGFRVLSRKAVEMIVIKNDGMAHNSEIQYKAHRLGLRIKEVPVTVVYNDFGQGIFSGRGRGSGGLQIIKDLLLAKFIE</sequence>
<dbReference type="Proteomes" id="UP000034022">
    <property type="component" value="Unassembled WGS sequence"/>
</dbReference>
<dbReference type="Pfam" id="PF00535">
    <property type="entry name" value="Glycos_transf_2"/>
    <property type="match status" value="1"/>
</dbReference>
<dbReference type="PANTHER" id="PTHR48090:SF7">
    <property type="entry name" value="RFBJ PROTEIN"/>
    <property type="match status" value="1"/>
</dbReference>
<organism evidence="2 3">
    <name type="scientific">Candidatus Falkowbacteria bacterium GW2011_GWE1_38_31</name>
    <dbReference type="NCBI Taxonomy" id="1618638"/>
    <lineage>
        <taxon>Bacteria</taxon>
        <taxon>Candidatus Falkowiibacteriota</taxon>
    </lineage>
</organism>
<dbReference type="EMBL" id="LBUU01000003">
    <property type="protein sequence ID" value="KKQ70684.1"/>
    <property type="molecule type" value="Genomic_DNA"/>
</dbReference>
<dbReference type="GO" id="GO:0016740">
    <property type="term" value="F:transferase activity"/>
    <property type="evidence" value="ECO:0007669"/>
    <property type="project" value="UniProtKB-KW"/>
</dbReference>
<proteinExistence type="predicted"/>
<accession>A0A0G0MAB5</accession>
<dbReference type="InterPro" id="IPR029044">
    <property type="entry name" value="Nucleotide-diphossugar_trans"/>
</dbReference>
<dbReference type="PANTHER" id="PTHR48090">
    <property type="entry name" value="UNDECAPRENYL-PHOSPHATE 4-DEOXY-4-FORMAMIDO-L-ARABINOSE TRANSFERASE-RELATED"/>
    <property type="match status" value="1"/>
</dbReference>